<protein>
    <submittedName>
        <fullName evidence="2">Uncharacterized protein</fullName>
    </submittedName>
</protein>
<dbReference type="AlphaFoldDB" id="A0A0E9SU74"/>
<evidence type="ECO:0000256" key="1">
    <source>
        <dbReference type="SAM" id="MobiDB-lite"/>
    </source>
</evidence>
<evidence type="ECO:0000313" key="2">
    <source>
        <dbReference type="EMBL" id="JAH44782.1"/>
    </source>
</evidence>
<reference evidence="2" key="1">
    <citation type="submission" date="2014-11" db="EMBL/GenBank/DDBJ databases">
        <authorList>
            <person name="Amaro Gonzalez C."/>
        </authorList>
    </citation>
    <scope>NUCLEOTIDE SEQUENCE</scope>
</reference>
<feature type="region of interest" description="Disordered" evidence="1">
    <location>
        <begin position="1"/>
        <end position="30"/>
    </location>
</feature>
<organism evidence="2">
    <name type="scientific">Anguilla anguilla</name>
    <name type="common">European freshwater eel</name>
    <name type="synonym">Muraena anguilla</name>
    <dbReference type="NCBI Taxonomy" id="7936"/>
    <lineage>
        <taxon>Eukaryota</taxon>
        <taxon>Metazoa</taxon>
        <taxon>Chordata</taxon>
        <taxon>Craniata</taxon>
        <taxon>Vertebrata</taxon>
        <taxon>Euteleostomi</taxon>
        <taxon>Actinopterygii</taxon>
        <taxon>Neopterygii</taxon>
        <taxon>Teleostei</taxon>
        <taxon>Anguilliformes</taxon>
        <taxon>Anguillidae</taxon>
        <taxon>Anguilla</taxon>
    </lineage>
</organism>
<proteinExistence type="predicted"/>
<dbReference type="EMBL" id="GBXM01063795">
    <property type="protein sequence ID" value="JAH44782.1"/>
    <property type="molecule type" value="Transcribed_RNA"/>
</dbReference>
<accession>A0A0E9SU74</accession>
<reference evidence="2" key="2">
    <citation type="journal article" date="2015" name="Fish Shellfish Immunol.">
        <title>Early steps in the European eel (Anguilla anguilla)-Vibrio vulnificus interaction in the gills: Role of the RtxA13 toxin.</title>
        <authorList>
            <person name="Callol A."/>
            <person name="Pajuelo D."/>
            <person name="Ebbesson L."/>
            <person name="Teles M."/>
            <person name="MacKenzie S."/>
            <person name="Amaro C."/>
        </authorList>
    </citation>
    <scope>NUCLEOTIDE SEQUENCE</scope>
</reference>
<sequence length="30" mass="3270">MLKRPNRKPQLMATETQPATAMGSRRNGAG</sequence>
<name>A0A0E9SU74_ANGAN</name>